<dbReference type="Pfam" id="PF00560">
    <property type="entry name" value="LRR_1"/>
    <property type="match status" value="9"/>
</dbReference>
<evidence type="ECO:0000256" key="5">
    <source>
        <dbReference type="ARBA" id="ARBA00022692"/>
    </source>
</evidence>
<dbReference type="PANTHER" id="PTHR48061:SF46">
    <property type="entry name" value="LEUCINE-RICH REPEAT-CONTAINING N-TERMINAL PLANT-TYPE DOMAIN-CONTAINING PROTEIN"/>
    <property type="match status" value="1"/>
</dbReference>
<dbReference type="EMBL" id="JAEFBK010000009">
    <property type="protein sequence ID" value="KAG7568545.1"/>
    <property type="molecule type" value="Genomic_DNA"/>
</dbReference>
<evidence type="ECO:0000256" key="4">
    <source>
        <dbReference type="ARBA" id="ARBA00022614"/>
    </source>
</evidence>
<dbReference type="PANTHER" id="PTHR48061">
    <property type="entry name" value="LEUCINE-RICH REPEAT RECEPTOR PROTEIN KINASE EMS1-LIKE-RELATED"/>
    <property type="match status" value="1"/>
</dbReference>
<keyword evidence="5" id="KW-0812">Transmembrane</keyword>
<evidence type="ECO:0000256" key="10">
    <source>
        <dbReference type="ARBA" id="ARBA00023170"/>
    </source>
</evidence>
<protein>
    <submittedName>
        <fullName evidence="12">Leucine-rich repeat typical subtype</fullName>
    </submittedName>
</protein>
<dbReference type="Proteomes" id="UP000694240">
    <property type="component" value="Chromosome 9"/>
</dbReference>
<keyword evidence="7" id="KW-0677">Repeat</keyword>
<dbReference type="InterPro" id="IPR046956">
    <property type="entry name" value="RLP23-like"/>
</dbReference>
<evidence type="ECO:0000256" key="3">
    <source>
        <dbReference type="ARBA" id="ARBA00022475"/>
    </source>
</evidence>
<keyword evidence="9" id="KW-0472">Membrane</keyword>
<evidence type="ECO:0000256" key="7">
    <source>
        <dbReference type="ARBA" id="ARBA00022737"/>
    </source>
</evidence>
<comment type="subcellular location">
    <subcellularLocation>
        <location evidence="1">Cell membrane</location>
        <topology evidence="1">Single-pass type I membrane protein</topology>
    </subcellularLocation>
</comment>
<evidence type="ECO:0000256" key="8">
    <source>
        <dbReference type="ARBA" id="ARBA00022989"/>
    </source>
</evidence>
<proteinExistence type="inferred from homology"/>
<gene>
    <name evidence="12" type="ORF">ISN45_Aa04g013660</name>
</gene>
<dbReference type="FunFam" id="3.80.10.10:FF:000095">
    <property type="entry name" value="LRR receptor-like serine/threonine-protein kinase GSO1"/>
    <property type="match status" value="1"/>
</dbReference>
<keyword evidence="11" id="KW-0325">Glycoprotein</keyword>
<sequence>MIDTLLLGLAACRPDQIQTLLQFKNEFDSRGCNGSEYFKGVRCDNTTGAVTKLHLPSGCLNGILKPNSSLFGLHQLCSLDLSHNNFTSSSLPSGFGNLNRLVVLSLSSNGFIGQVPSSISNLSFLTDLNISHNELIGSFPHVWNLTKLSFLDLSHNHFSGTIPSSLLSMPFLSYLELSENYFTGSVEVPNSTSSSRLETLYLGHNHFDGQILEAVSKFITLKYLDLSFLNISYPIDLNLFSSLESLLNIDLSGTSISPVSLRSYLHFPLTMERLVLSDCDISEFPSFLKTLKNLELIDISHNKIKGKVPEWFWTLPHLIVVRLADNSLYGFEGSAEVLVNSSVQILSLASNQFKGPFPNPPRFINLLNARNNSFTGNIPLSTCNRSSFTLLILSYNNFTGPIPQCLSNFKIVKLRKNNLEGSIPDMFYVGASIQTLDFGYNQLTGKLPRSLLNCSFLQFLSVDNNIIKDTFPFWLKALPTLQVLTLSSNKFYGPISSSDQGHLVFPELRILDISHNNFGGSFPASYFVNWKALSLKMNEDGSIYMVYNKEAYKNVYYIYEDVIDLQNKGLFMEQTKVLTSYGAIDFSGNRFVGKIPESIGLLKALIALNLSNNAFTGHIPLSLENLTELESLDLSRNKLSGTIPNGLGSLSFLAYINVSHNQLKGEIPQGTQITGQSKSSFEGNAGLCGLPLEQSCFRSSVPAIQPKQKDLEEEEDKGEVLNWKAVAMGYGPGVLFGLAIAKLIASYKPEWLVKIIGAEKRKHR</sequence>
<accession>A0A8T2A777</accession>
<keyword evidence="13" id="KW-1185">Reference proteome</keyword>
<organism evidence="12 13">
    <name type="scientific">Arabidopsis thaliana x Arabidopsis arenosa</name>
    <dbReference type="NCBI Taxonomy" id="1240361"/>
    <lineage>
        <taxon>Eukaryota</taxon>
        <taxon>Viridiplantae</taxon>
        <taxon>Streptophyta</taxon>
        <taxon>Embryophyta</taxon>
        <taxon>Tracheophyta</taxon>
        <taxon>Spermatophyta</taxon>
        <taxon>Magnoliopsida</taxon>
        <taxon>eudicotyledons</taxon>
        <taxon>Gunneridae</taxon>
        <taxon>Pentapetalae</taxon>
        <taxon>rosids</taxon>
        <taxon>malvids</taxon>
        <taxon>Brassicales</taxon>
        <taxon>Brassicaceae</taxon>
        <taxon>Camelineae</taxon>
        <taxon>Arabidopsis</taxon>
    </lineage>
</organism>
<evidence type="ECO:0000313" key="13">
    <source>
        <dbReference type="Proteomes" id="UP000694240"/>
    </source>
</evidence>
<dbReference type="GO" id="GO:0005886">
    <property type="term" value="C:plasma membrane"/>
    <property type="evidence" value="ECO:0007669"/>
    <property type="project" value="UniProtKB-SubCell"/>
</dbReference>
<name>A0A8T2A777_9BRAS</name>
<dbReference type="Pfam" id="PF13855">
    <property type="entry name" value="LRR_8"/>
    <property type="match status" value="1"/>
</dbReference>
<dbReference type="InterPro" id="IPR001611">
    <property type="entry name" value="Leu-rich_rpt"/>
</dbReference>
<reference evidence="12 13" key="1">
    <citation type="submission" date="2020-12" db="EMBL/GenBank/DDBJ databases">
        <title>Concerted genomic and epigenomic changes stabilize Arabidopsis allopolyploids.</title>
        <authorList>
            <person name="Chen Z."/>
        </authorList>
    </citation>
    <scope>NUCLEOTIDE SEQUENCE [LARGE SCALE GENOMIC DNA]</scope>
    <source>
        <strain evidence="12">Allo738</strain>
        <tissue evidence="12">Leaf</tissue>
    </source>
</reference>
<dbReference type="InterPro" id="IPR003591">
    <property type="entry name" value="Leu-rich_rpt_typical-subtyp"/>
</dbReference>
<evidence type="ECO:0000256" key="11">
    <source>
        <dbReference type="ARBA" id="ARBA00023180"/>
    </source>
</evidence>
<keyword evidence="8" id="KW-1133">Transmembrane helix</keyword>
<keyword evidence="10" id="KW-0675">Receptor</keyword>
<dbReference type="AlphaFoldDB" id="A0A8T2A777"/>
<dbReference type="FunFam" id="3.80.10.10:FF:002352">
    <property type="entry name" value="Receptor like protein 28"/>
    <property type="match status" value="1"/>
</dbReference>
<comment type="similarity">
    <text evidence="2">Belongs to the RLP family.</text>
</comment>
<evidence type="ECO:0000313" key="12">
    <source>
        <dbReference type="EMBL" id="KAG7568545.1"/>
    </source>
</evidence>
<evidence type="ECO:0000256" key="1">
    <source>
        <dbReference type="ARBA" id="ARBA00004251"/>
    </source>
</evidence>
<keyword evidence="4" id="KW-0433">Leucine-rich repeat</keyword>
<evidence type="ECO:0000256" key="6">
    <source>
        <dbReference type="ARBA" id="ARBA00022729"/>
    </source>
</evidence>
<comment type="caution">
    <text evidence="12">The sequence shown here is derived from an EMBL/GenBank/DDBJ whole genome shotgun (WGS) entry which is preliminary data.</text>
</comment>
<keyword evidence="3" id="KW-1003">Cell membrane</keyword>
<keyword evidence="6" id="KW-0732">Signal</keyword>
<dbReference type="FunFam" id="3.80.10.10:FF:000111">
    <property type="entry name" value="LRR receptor-like serine/threonine-protein kinase ERECTA"/>
    <property type="match status" value="1"/>
</dbReference>
<evidence type="ECO:0000256" key="2">
    <source>
        <dbReference type="ARBA" id="ARBA00009592"/>
    </source>
</evidence>
<dbReference type="SMART" id="SM00369">
    <property type="entry name" value="LRR_TYP"/>
    <property type="match status" value="5"/>
</dbReference>
<evidence type="ECO:0000256" key="9">
    <source>
        <dbReference type="ARBA" id="ARBA00023136"/>
    </source>
</evidence>